<name>X6PBJ2_RETFI</name>
<dbReference type="Gene3D" id="3.40.50.300">
    <property type="entry name" value="P-loop containing nucleotide triphosphate hydrolases"/>
    <property type="match status" value="1"/>
</dbReference>
<protein>
    <submittedName>
        <fullName evidence="3">Uncharacterized protein</fullName>
    </submittedName>
</protein>
<evidence type="ECO:0000256" key="1">
    <source>
        <dbReference type="SAM" id="Coils"/>
    </source>
</evidence>
<organism evidence="3 4">
    <name type="scientific">Reticulomyxa filosa</name>
    <dbReference type="NCBI Taxonomy" id="46433"/>
    <lineage>
        <taxon>Eukaryota</taxon>
        <taxon>Sar</taxon>
        <taxon>Rhizaria</taxon>
        <taxon>Retaria</taxon>
        <taxon>Foraminifera</taxon>
        <taxon>Monothalamids</taxon>
        <taxon>Reticulomyxidae</taxon>
        <taxon>Reticulomyxa</taxon>
    </lineage>
</organism>
<comment type="caution">
    <text evidence="3">The sequence shown here is derived from an EMBL/GenBank/DDBJ whole genome shotgun (WGS) entry which is preliminary data.</text>
</comment>
<evidence type="ECO:0000313" key="3">
    <source>
        <dbReference type="EMBL" id="ETO35047.1"/>
    </source>
</evidence>
<keyword evidence="1" id="KW-0175">Coiled coil</keyword>
<dbReference type="Proteomes" id="UP000023152">
    <property type="component" value="Unassembled WGS sequence"/>
</dbReference>
<dbReference type="EMBL" id="ASPP01002007">
    <property type="protein sequence ID" value="ETO35047.1"/>
    <property type="molecule type" value="Genomic_DNA"/>
</dbReference>
<evidence type="ECO:0000313" key="4">
    <source>
        <dbReference type="Proteomes" id="UP000023152"/>
    </source>
</evidence>
<feature type="region of interest" description="Disordered" evidence="2">
    <location>
        <begin position="151"/>
        <end position="186"/>
    </location>
</feature>
<proteinExistence type="predicted"/>
<sequence>MSEHAKKLSWKQLLQTIKDQLRLDDISTFLLVRKDNPDDQIDNDGDLMDIWNELKNGETVLKMRCLAIMKENKRITWCPKHSNDPNFRYELEKQNWSQHFENLKQVIGVSNDGERLQESEQGKIIRSGEDLKAIWTSRYKTSETCWLQMKLSNPSDGEHGEDNVSSYANGRTKGEQSDNQDQSDSKLAVNGLGEEGEKDSSAPPGIEHRYQAKVQRKGFAAEEKLEEMGFNIKFMLELVKKAEEAAEQIRNKNVILLLGGTGAGKSSLIHFLAGSTMEQQTVDGQSHIAPKNVKNKALDNVKTSVKTVSETKYITAVPIDLKEMGVYGDQDSIILCDTPGFEDTGGPEIDVANGIGIIKALKNCKSVKPIILIAYTALGNRMNGVRGLARTLVGIIPSIKDHLTTFSYVLTKFPDKEKSSFHAMVKDTLTNMPKDESDEGYKALLADIVKKTQKQVIAPNLIEDSPSELLEKFSDLEFFIQDPSDAFQPFLTEKSSAAVRLQVEKHKASVLLAFKYHKYQSAKDKLDDLVGLNGVLKNGDIESNYNDCVKKLTQEWNDKIEHAKSTFNRDMAASHAINKEDVFTYKKILDELKSADSLRNHLKDAISADALTQNLNDQTRHLITEIEKNMENEIALKTHLDKLAQVRNVFPNFAPVYKQACQTLANRLTISANNAKESIEKDKFEEVRKILPLQSNLVSLFDIKNEIKNLETLLMARLHNLTDKGLAVIKRAVKDESDSKKEEKDDNSSSVRIDKLAKPDIELLETNVIILETAMNVFEPPCEHFNLSKPTKELFLSFLNEIIVYFDKISQKITSLFEKQRYHAFDEIKGFVNIMDALRKIKAVEQRTQRSYFQIIERIFGFVRDVQKDVDVMLPLLNKQDSSFDYNRLFECVGCVNRSKWIVEKQGSESTELMDTIKEKLIVHLCELQQSCQHLELDLDHPDHLEQGRKVVNHLDKLRNLEAIIPEISTYRKEVGVQIEHAIRATLSTIEDEYSLGKKDVNYQREIKEQLMKLKVYAENFENEIQKLEEKVALLGDMNSEYQQLAKRNWREKNKAIPQKAVEFLAEQGYKSIEELENKEQREKEKLDAVGEEAKQFEESQVKRIDELKGDLKKYQQIKKEFQKLQSKEKMAFENASEFLKSRDFSETEIIRWVNNEPELVEKIKQYEREIEKFKTVGYNFGVLNAARTEKVLNYLKECKSTPFSFTDDKNGDKKQGTLKQDLGKALHSVEHYLRCYCEFVHNQLRSLDYTEIATVSKTDTNDFADKVETILNRLNEISKLEKNHPVIFSFFPQDMMKQLIGKLEKCWLDLSDEMMKLARNNLQALKSKIFVTKVLSALDEYTKPNCKFRDLFMKYQEILLLKAIEEHLYTEVAAEMSKLNQRRDGDGNAEKVFDEVKDSLSRSLKALTRGTMVKVVMLGDNEVDLQNVIKLEEQLQSIEDAKNFVLNKILKKWSMKQKHQLKNGY</sequence>
<keyword evidence="4" id="KW-1185">Reference proteome</keyword>
<dbReference type="OrthoDB" id="2386367at2759"/>
<dbReference type="SUPFAM" id="SSF52540">
    <property type="entry name" value="P-loop containing nucleoside triphosphate hydrolases"/>
    <property type="match status" value="2"/>
</dbReference>
<evidence type="ECO:0000256" key="2">
    <source>
        <dbReference type="SAM" id="MobiDB-lite"/>
    </source>
</evidence>
<accession>X6PBJ2</accession>
<reference evidence="3 4" key="1">
    <citation type="journal article" date="2013" name="Curr. Biol.">
        <title>The Genome of the Foraminiferan Reticulomyxa filosa.</title>
        <authorList>
            <person name="Glockner G."/>
            <person name="Hulsmann N."/>
            <person name="Schleicher M."/>
            <person name="Noegel A.A."/>
            <person name="Eichinger L."/>
            <person name="Gallinger C."/>
            <person name="Pawlowski J."/>
            <person name="Sierra R."/>
            <person name="Euteneuer U."/>
            <person name="Pillet L."/>
            <person name="Moustafa A."/>
            <person name="Platzer M."/>
            <person name="Groth M."/>
            <person name="Szafranski K."/>
            <person name="Schliwa M."/>
        </authorList>
    </citation>
    <scope>NUCLEOTIDE SEQUENCE [LARGE SCALE GENOMIC DNA]</scope>
</reference>
<feature type="coiled-coil region" evidence="1">
    <location>
        <begin position="1004"/>
        <end position="1125"/>
    </location>
</feature>
<dbReference type="InterPro" id="IPR027417">
    <property type="entry name" value="P-loop_NTPase"/>
</dbReference>
<dbReference type="CDD" id="cd00882">
    <property type="entry name" value="Ras_like_GTPase"/>
    <property type="match status" value="1"/>
</dbReference>
<gene>
    <name evidence="3" type="ORF">RFI_02028</name>
</gene>